<sequence length="297" mass="33371">MASPADSSSRESTNGQIVDPFSNPLMLQVSDNPTAILVSPRGLAALDQQFNPTTTPTNEHASSPITQEQYDQILAILQQGRIDHNTNFADNPDSSHNQMPTLDSSPIRTMDPDDSHSNVIPNNRPTHSRQAPAYLNDYICNTVTSADYPHQLSPRGKAEEGHAKVRTLEIGNPELIPAKVSLGVLGVISQVHSIPYPFLGSGNWPWNHEITQDNQSYYESIWKIFKSGPKAANLFFELKTLTYRDQLRNPRKQCFMIFPGWVSIKMKSRMHWQPELVLGDVSQAHERKTVRFAFIHC</sequence>
<organism evidence="1 2">
    <name type="scientific">Fraxinus pennsylvanica</name>
    <dbReference type="NCBI Taxonomy" id="56036"/>
    <lineage>
        <taxon>Eukaryota</taxon>
        <taxon>Viridiplantae</taxon>
        <taxon>Streptophyta</taxon>
        <taxon>Embryophyta</taxon>
        <taxon>Tracheophyta</taxon>
        <taxon>Spermatophyta</taxon>
        <taxon>Magnoliopsida</taxon>
        <taxon>eudicotyledons</taxon>
        <taxon>Gunneridae</taxon>
        <taxon>Pentapetalae</taxon>
        <taxon>asterids</taxon>
        <taxon>lamiids</taxon>
        <taxon>Lamiales</taxon>
        <taxon>Oleaceae</taxon>
        <taxon>Oleeae</taxon>
        <taxon>Fraxinus</taxon>
    </lineage>
</organism>
<proteinExistence type="predicted"/>
<name>A0AAD2DRN8_9LAMI</name>
<evidence type="ECO:0000313" key="1">
    <source>
        <dbReference type="EMBL" id="CAI9761201.1"/>
    </source>
</evidence>
<dbReference type="EMBL" id="OU503040">
    <property type="protein sequence ID" value="CAI9761201.1"/>
    <property type="molecule type" value="Genomic_DNA"/>
</dbReference>
<dbReference type="AlphaFoldDB" id="A0AAD2DRN8"/>
<keyword evidence="2" id="KW-1185">Reference proteome</keyword>
<gene>
    <name evidence="1" type="ORF">FPE_LOCUS8631</name>
</gene>
<evidence type="ECO:0000313" key="2">
    <source>
        <dbReference type="Proteomes" id="UP000834106"/>
    </source>
</evidence>
<reference evidence="1" key="1">
    <citation type="submission" date="2023-05" db="EMBL/GenBank/DDBJ databases">
        <authorList>
            <person name="Huff M."/>
        </authorList>
    </citation>
    <scope>NUCLEOTIDE SEQUENCE</scope>
</reference>
<accession>A0AAD2DRN8</accession>
<protein>
    <submittedName>
        <fullName evidence="1">Uncharacterized protein</fullName>
    </submittedName>
</protein>
<dbReference type="Proteomes" id="UP000834106">
    <property type="component" value="Chromosome 5"/>
</dbReference>